<accession>A0A0F9ML82</accession>
<protein>
    <submittedName>
        <fullName evidence="1">Uncharacterized protein</fullName>
    </submittedName>
</protein>
<proteinExistence type="predicted"/>
<organism evidence="1">
    <name type="scientific">marine sediment metagenome</name>
    <dbReference type="NCBI Taxonomy" id="412755"/>
    <lineage>
        <taxon>unclassified sequences</taxon>
        <taxon>metagenomes</taxon>
        <taxon>ecological metagenomes</taxon>
    </lineage>
</organism>
<gene>
    <name evidence="1" type="ORF">LCGC14_1368310</name>
</gene>
<dbReference type="AlphaFoldDB" id="A0A0F9ML82"/>
<sequence length="78" mass="8999">MEENSIAGKGVRGMKAEDVLKIVLREMVAYGYAWRNDWSDFDGRWLRNQLDGIEEWAANALASKEDSDYTDGTDFYKE</sequence>
<dbReference type="EMBL" id="LAZR01008617">
    <property type="protein sequence ID" value="KKM77615.1"/>
    <property type="molecule type" value="Genomic_DNA"/>
</dbReference>
<name>A0A0F9ML82_9ZZZZ</name>
<comment type="caution">
    <text evidence="1">The sequence shown here is derived from an EMBL/GenBank/DDBJ whole genome shotgun (WGS) entry which is preliminary data.</text>
</comment>
<evidence type="ECO:0000313" key="1">
    <source>
        <dbReference type="EMBL" id="KKM77615.1"/>
    </source>
</evidence>
<reference evidence="1" key="1">
    <citation type="journal article" date="2015" name="Nature">
        <title>Complex archaea that bridge the gap between prokaryotes and eukaryotes.</title>
        <authorList>
            <person name="Spang A."/>
            <person name="Saw J.H."/>
            <person name="Jorgensen S.L."/>
            <person name="Zaremba-Niedzwiedzka K."/>
            <person name="Martijn J."/>
            <person name="Lind A.E."/>
            <person name="van Eijk R."/>
            <person name="Schleper C."/>
            <person name="Guy L."/>
            <person name="Ettema T.J."/>
        </authorList>
    </citation>
    <scope>NUCLEOTIDE SEQUENCE</scope>
</reference>